<dbReference type="PANTHER" id="PTHR30445:SF3">
    <property type="entry name" value="TRANSPORT PROTEIN YIDE-RELATED"/>
    <property type="match status" value="1"/>
</dbReference>
<dbReference type="SUPFAM" id="SSF116726">
    <property type="entry name" value="TrkA C-terminal domain-like"/>
    <property type="match status" value="2"/>
</dbReference>
<evidence type="ECO:0000313" key="11">
    <source>
        <dbReference type="EMBL" id="KMJ44575.1"/>
    </source>
</evidence>
<evidence type="ECO:0000256" key="1">
    <source>
        <dbReference type="ARBA" id="ARBA00004651"/>
    </source>
</evidence>
<evidence type="ECO:0000313" key="12">
    <source>
        <dbReference type="Proteomes" id="UP000036277"/>
    </source>
</evidence>
<dbReference type="Pfam" id="PF06826">
    <property type="entry name" value="Asp-Al_Ex"/>
    <property type="match status" value="2"/>
</dbReference>
<keyword evidence="3" id="KW-0813">Transport</keyword>
<reference evidence="11 12" key="1">
    <citation type="submission" date="2015-06" db="EMBL/GenBank/DDBJ databases">
        <title>Draft Whole-Genome Sequence of the Entomopathogenic Bacterium Xenorhabdus khoisanae.</title>
        <authorList>
            <person name="Naidoo S."/>
            <person name="Featherston J."/>
            <person name="Gray V.M."/>
        </authorList>
    </citation>
    <scope>NUCLEOTIDE SEQUENCE [LARGE SCALE GENOMIC DNA]</scope>
    <source>
        <strain evidence="11 12">MCB</strain>
    </source>
</reference>
<evidence type="ECO:0000256" key="5">
    <source>
        <dbReference type="ARBA" id="ARBA00022692"/>
    </source>
</evidence>
<dbReference type="OrthoDB" id="5166626at2"/>
<dbReference type="Gene3D" id="3.30.70.1450">
    <property type="entry name" value="Regulator of K+ conductance, C-terminal domain"/>
    <property type="match status" value="2"/>
</dbReference>
<proteinExistence type="inferred from homology"/>
<evidence type="ECO:0000256" key="3">
    <source>
        <dbReference type="ARBA" id="ARBA00022448"/>
    </source>
</evidence>
<dbReference type="NCBIfam" id="NF003007">
    <property type="entry name" value="PRK03818.1"/>
    <property type="match status" value="1"/>
</dbReference>
<evidence type="ECO:0000256" key="8">
    <source>
        <dbReference type="ARBA" id="ARBA00023136"/>
    </source>
</evidence>
<evidence type="ECO:0000256" key="2">
    <source>
        <dbReference type="ARBA" id="ARBA00009854"/>
    </source>
</evidence>
<dbReference type="NCBIfam" id="TIGR01625">
    <property type="entry name" value="YidE_YbjL_dupl"/>
    <property type="match status" value="2"/>
</dbReference>
<gene>
    <name evidence="11" type="ORF">AB204_13630</name>
</gene>
<protein>
    <submittedName>
        <fullName evidence="11">Transporter</fullName>
    </submittedName>
</protein>
<dbReference type="PANTHER" id="PTHR30445">
    <property type="entry name" value="K(+)_H(+) ANTIPORTER SUBUNIT KHTT"/>
    <property type="match status" value="1"/>
</dbReference>
<comment type="subcellular location">
    <subcellularLocation>
        <location evidence="1">Cell membrane</location>
        <topology evidence="1">Multi-pass membrane protein</topology>
    </subcellularLocation>
</comment>
<dbReference type="AlphaFoldDB" id="A0A0J5IN05"/>
<dbReference type="RefSeq" id="WP_047963906.1">
    <property type="nucleotide sequence ID" value="NZ_CAWMBG010000090.1"/>
</dbReference>
<feature type="transmembrane region" description="Helical" evidence="9">
    <location>
        <begin position="467"/>
        <end position="489"/>
    </location>
</feature>
<keyword evidence="4" id="KW-1003">Cell membrane</keyword>
<feature type="transmembrane region" description="Helical" evidence="9">
    <location>
        <begin position="437"/>
        <end position="455"/>
    </location>
</feature>
<evidence type="ECO:0000256" key="9">
    <source>
        <dbReference type="SAM" id="Phobius"/>
    </source>
</evidence>
<feature type="transmembrane region" description="Helical" evidence="9">
    <location>
        <begin position="163"/>
        <end position="182"/>
    </location>
</feature>
<accession>A0A0J5IN05</accession>
<feature type="transmembrane region" description="Helical" evidence="9">
    <location>
        <begin position="371"/>
        <end position="391"/>
    </location>
</feature>
<dbReference type="Pfam" id="PF02080">
    <property type="entry name" value="TrkA_C"/>
    <property type="match status" value="2"/>
</dbReference>
<comment type="similarity">
    <text evidence="2">Belongs to the AAE transporter (TC 2.A.81) family.</text>
</comment>
<keyword evidence="12" id="KW-1185">Reference proteome</keyword>
<dbReference type="InterPro" id="IPR036721">
    <property type="entry name" value="RCK_C_sf"/>
</dbReference>
<dbReference type="GO" id="GO:0008324">
    <property type="term" value="F:monoatomic cation transmembrane transporter activity"/>
    <property type="evidence" value="ECO:0007669"/>
    <property type="project" value="InterPro"/>
</dbReference>
<keyword evidence="6" id="KW-0677">Repeat</keyword>
<evidence type="ECO:0000256" key="6">
    <source>
        <dbReference type="ARBA" id="ARBA00022737"/>
    </source>
</evidence>
<dbReference type="STRING" id="880157.AB204_13630"/>
<dbReference type="InterPro" id="IPR050144">
    <property type="entry name" value="AAE_transporter"/>
</dbReference>
<feature type="transmembrane region" description="Helical" evidence="9">
    <location>
        <begin position="59"/>
        <end position="83"/>
    </location>
</feature>
<dbReference type="PATRIC" id="fig|880157.4.peg.2908"/>
<evidence type="ECO:0000259" key="10">
    <source>
        <dbReference type="PROSITE" id="PS51202"/>
    </source>
</evidence>
<dbReference type="GO" id="GO:0006813">
    <property type="term" value="P:potassium ion transport"/>
    <property type="evidence" value="ECO:0007669"/>
    <property type="project" value="InterPro"/>
</dbReference>
<keyword evidence="5 9" id="KW-0812">Transmembrane</keyword>
<organism evidence="11 12">
    <name type="scientific">Xenorhabdus khoisanae</name>
    <dbReference type="NCBI Taxonomy" id="880157"/>
    <lineage>
        <taxon>Bacteria</taxon>
        <taxon>Pseudomonadati</taxon>
        <taxon>Pseudomonadota</taxon>
        <taxon>Gammaproteobacteria</taxon>
        <taxon>Enterobacterales</taxon>
        <taxon>Morganellaceae</taxon>
        <taxon>Xenorhabdus</taxon>
    </lineage>
</organism>
<evidence type="ECO:0000256" key="4">
    <source>
        <dbReference type="ARBA" id="ARBA00022475"/>
    </source>
</evidence>
<dbReference type="InterPro" id="IPR006037">
    <property type="entry name" value="RCK_C"/>
</dbReference>
<feature type="domain" description="RCK C-terminal" evidence="10">
    <location>
        <begin position="190"/>
        <end position="276"/>
    </location>
</feature>
<feature type="transmembrane region" description="Helical" evidence="9">
    <location>
        <begin position="26"/>
        <end position="47"/>
    </location>
</feature>
<dbReference type="Proteomes" id="UP000036277">
    <property type="component" value="Unassembled WGS sequence"/>
</dbReference>
<dbReference type="GO" id="GO:0005886">
    <property type="term" value="C:plasma membrane"/>
    <property type="evidence" value="ECO:0007669"/>
    <property type="project" value="UniProtKB-SubCell"/>
</dbReference>
<feature type="transmembrane region" description="Helical" evidence="9">
    <location>
        <begin position="397"/>
        <end position="416"/>
    </location>
</feature>
<dbReference type="PROSITE" id="PS51202">
    <property type="entry name" value="RCK_C"/>
    <property type="match status" value="2"/>
</dbReference>
<dbReference type="InterPro" id="IPR006512">
    <property type="entry name" value="YidE_YbjL"/>
</dbReference>
<feature type="domain" description="RCK C-terminal" evidence="10">
    <location>
        <begin position="277"/>
        <end position="361"/>
    </location>
</feature>
<keyword evidence="8 9" id="KW-0472">Membrane</keyword>
<name>A0A0J5IN05_9GAMM</name>
<feature type="transmembrane region" description="Helical" evidence="9">
    <location>
        <begin position="530"/>
        <end position="551"/>
    </location>
</feature>
<keyword evidence="7 9" id="KW-1133">Transmembrane helix</keyword>
<comment type="caution">
    <text evidence="11">The sequence shown here is derived from an EMBL/GenBank/DDBJ whole genome shotgun (WGS) entry which is preliminary data.</text>
</comment>
<sequence>MSDIALTMSLLALAAALGLWIGNWRIYGVGLGIGGVLFGGIIVGHFAQTYSLSLSNDMLHFIQEFGLILFVYTIGIQVGPGFFSSLRVSGLKLNGFALLIVIIGGLVAAIIHKLFDVPLPIILGIFSGAVTNTPSLGAGQQILGDLGSEPSLISQMGMGYAMAYPMGICGILLVMWLVRLFFRISVEREAKAFDIQNNHSREMLQTMNIAVRNPNLDGLMMQDIPLLNSDDVVCSRLKRGELLMVPQPTTVIQNGDFLYLVGQREELNQVRLVIGEEVDVSLSISNSILQSVRVVVTNDEVLSQRIGSLNLKQKYDVVVTRLNRAGIELVASNNASLQFGDILNIVGRPESVEAVTRLLGNSQQKIQQVQMLPVFIGIGLGILLGSIPLFIPGFPAALRLGLAGGPLVIALILGRIGTIGKLYWFMPPSANLALRELGIVMFLAVVGLKSGGNFINTLVHGEGLAWIGYGVLITIVPLLIVSLLARVVAKMNYLSLCGMLAGSMTDPPALAFANAIHSNSGAASLSYATVYPLAMFLRIMSPQILAVIFWAL</sequence>
<feature type="transmembrane region" description="Helical" evidence="9">
    <location>
        <begin position="95"/>
        <end position="115"/>
    </location>
</feature>
<dbReference type="EMBL" id="LFCV01000090">
    <property type="protein sequence ID" value="KMJ44575.1"/>
    <property type="molecule type" value="Genomic_DNA"/>
</dbReference>
<evidence type="ECO:0000256" key="7">
    <source>
        <dbReference type="ARBA" id="ARBA00022989"/>
    </source>
</evidence>